<dbReference type="Gene3D" id="3.30.2320.30">
    <property type="entry name" value="ATP synthase, E subunit, C-terminal"/>
    <property type="match status" value="1"/>
</dbReference>
<dbReference type="GO" id="GO:0046961">
    <property type="term" value="F:proton-transporting ATPase activity, rotational mechanism"/>
    <property type="evidence" value="ECO:0007669"/>
    <property type="project" value="InterPro"/>
</dbReference>
<evidence type="ECO:0000256" key="3">
    <source>
        <dbReference type="ARBA" id="ARBA00023065"/>
    </source>
</evidence>
<evidence type="ECO:0000256" key="1">
    <source>
        <dbReference type="ARBA" id="ARBA00005901"/>
    </source>
</evidence>
<dbReference type="PANTHER" id="PTHR45715">
    <property type="entry name" value="ATPASE H+-TRANSPORTING V1 SUBUNIT E1A-RELATED"/>
    <property type="match status" value="1"/>
</dbReference>
<dbReference type="GO" id="GO:0033178">
    <property type="term" value="C:proton-transporting two-sector ATPase complex, catalytic domain"/>
    <property type="evidence" value="ECO:0007669"/>
    <property type="project" value="InterPro"/>
</dbReference>
<proteinExistence type="inferred from homology"/>
<gene>
    <name evidence="4" type="ORF">HaLaN_03056</name>
</gene>
<dbReference type="Proteomes" id="UP000485058">
    <property type="component" value="Unassembled WGS sequence"/>
</dbReference>
<keyword evidence="5" id="KW-1185">Reference proteome</keyword>
<organism evidence="4 5">
    <name type="scientific">Haematococcus lacustris</name>
    <name type="common">Green alga</name>
    <name type="synonym">Haematococcus pluvialis</name>
    <dbReference type="NCBI Taxonomy" id="44745"/>
    <lineage>
        <taxon>Eukaryota</taxon>
        <taxon>Viridiplantae</taxon>
        <taxon>Chlorophyta</taxon>
        <taxon>core chlorophytes</taxon>
        <taxon>Chlorophyceae</taxon>
        <taxon>CS clade</taxon>
        <taxon>Chlamydomonadales</taxon>
        <taxon>Haematococcaceae</taxon>
        <taxon>Haematococcus</taxon>
    </lineage>
</organism>
<evidence type="ECO:0000256" key="2">
    <source>
        <dbReference type="ARBA" id="ARBA00022448"/>
    </source>
</evidence>
<dbReference type="Pfam" id="PF01991">
    <property type="entry name" value="vATP-synt_E"/>
    <property type="match status" value="1"/>
</dbReference>
<evidence type="ECO:0000313" key="5">
    <source>
        <dbReference type="Proteomes" id="UP000485058"/>
    </source>
</evidence>
<keyword evidence="3" id="KW-0406">Ion transport</keyword>
<dbReference type="EMBL" id="BLLF01000140">
    <property type="protein sequence ID" value="GFH08141.1"/>
    <property type="molecule type" value="Genomic_DNA"/>
</dbReference>
<sequence>MKKLGEKSATIKCRQVDLVLVKDVIDTARKNFTGQFQSEAPVLTLDQTTFLPPPPQTAAADAVNSCCGGVVLVSSDGRITVSNTLDDRLKIAYEANLPEIRKRLFGDA</sequence>
<dbReference type="AlphaFoldDB" id="A0A699YFB6"/>
<protein>
    <submittedName>
        <fullName evidence="4">Vacuolar ATP synthase subunit E</fullName>
    </submittedName>
</protein>
<comment type="caution">
    <text evidence="4">The sequence shown here is derived from an EMBL/GenBank/DDBJ whole genome shotgun (WGS) entry which is preliminary data.</text>
</comment>
<reference evidence="4 5" key="1">
    <citation type="submission" date="2020-02" db="EMBL/GenBank/DDBJ databases">
        <title>Draft genome sequence of Haematococcus lacustris strain NIES-144.</title>
        <authorList>
            <person name="Morimoto D."/>
            <person name="Nakagawa S."/>
            <person name="Yoshida T."/>
            <person name="Sawayama S."/>
        </authorList>
    </citation>
    <scope>NUCLEOTIDE SEQUENCE [LARGE SCALE GENOMIC DNA]</scope>
    <source>
        <strain evidence="4 5">NIES-144</strain>
    </source>
</reference>
<dbReference type="InterPro" id="IPR002842">
    <property type="entry name" value="ATPase_V1_Esu"/>
</dbReference>
<comment type="similarity">
    <text evidence="1">Belongs to the V-ATPase E subunit family.</text>
</comment>
<evidence type="ECO:0000313" key="4">
    <source>
        <dbReference type="EMBL" id="GFH08141.1"/>
    </source>
</evidence>
<dbReference type="SUPFAM" id="SSF160527">
    <property type="entry name" value="V-type ATPase subunit E-like"/>
    <property type="match status" value="1"/>
</dbReference>
<keyword evidence="2" id="KW-0813">Transport</keyword>
<name>A0A699YFB6_HAELA</name>
<dbReference type="InterPro" id="IPR038495">
    <property type="entry name" value="ATPase_E_C"/>
</dbReference>
<accession>A0A699YFB6</accession>